<dbReference type="GO" id="GO:0005096">
    <property type="term" value="F:GTPase activator activity"/>
    <property type="evidence" value="ECO:0007669"/>
    <property type="project" value="TreeGrafter"/>
</dbReference>
<dbReference type="Pfam" id="PF04727">
    <property type="entry name" value="ELMO_CED12"/>
    <property type="match status" value="1"/>
</dbReference>
<dbReference type="PANTHER" id="PTHR12771">
    <property type="entry name" value="ENGULFMENT AND CELL MOTILITY"/>
    <property type="match status" value="1"/>
</dbReference>
<gene>
    <name evidence="2" type="ORF">P5673_022059</name>
</gene>
<evidence type="ECO:0000259" key="1">
    <source>
        <dbReference type="PROSITE" id="PS51335"/>
    </source>
</evidence>
<dbReference type="InterPro" id="IPR050868">
    <property type="entry name" value="ELMO_domain-containing"/>
</dbReference>
<dbReference type="AlphaFoldDB" id="A0AAD9UZY8"/>
<evidence type="ECO:0000313" key="3">
    <source>
        <dbReference type="Proteomes" id="UP001249851"/>
    </source>
</evidence>
<organism evidence="2 3">
    <name type="scientific">Acropora cervicornis</name>
    <name type="common">Staghorn coral</name>
    <dbReference type="NCBI Taxonomy" id="6130"/>
    <lineage>
        <taxon>Eukaryota</taxon>
        <taxon>Metazoa</taxon>
        <taxon>Cnidaria</taxon>
        <taxon>Anthozoa</taxon>
        <taxon>Hexacorallia</taxon>
        <taxon>Scleractinia</taxon>
        <taxon>Astrocoeniina</taxon>
        <taxon>Acroporidae</taxon>
        <taxon>Acropora</taxon>
    </lineage>
</organism>
<dbReference type="EMBL" id="JARQWQ010000058">
    <property type="protein sequence ID" value="KAK2556052.1"/>
    <property type="molecule type" value="Genomic_DNA"/>
</dbReference>
<dbReference type="PANTHER" id="PTHR12771:SF51">
    <property type="entry name" value="LD01482P"/>
    <property type="match status" value="1"/>
</dbReference>
<reference evidence="2" key="2">
    <citation type="journal article" date="2023" name="Science">
        <title>Genomic signatures of disease resistance in endangered staghorn corals.</title>
        <authorList>
            <person name="Vollmer S.V."/>
            <person name="Selwyn J.D."/>
            <person name="Despard B.A."/>
            <person name="Roesel C.L."/>
        </authorList>
    </citation>
    <scope>NUCLEOTIDE SEQUENCE</scope>
    <source>
        <strain evidence="2">K2</strain>
    </source>
</reference>
<comment type="caution">
    <text evidence="2">The sequence shown here is derived from an EMBL/GenBank/DDBJ whole genome shotgun (WGS) entry which is preliminary data.</text>
</comment>
<protein>
    <submittedName>
        <fullName evidence="2">ELMO domain-containing protein 2</fullName>
    </submittedName>
</protein>
<feature type="domain" description="ELMO" evidence="1">
    <location>
        <begin position="95"/>
        <end position="270"/>
    </location>
</feature>
<reference evidence="2" key="1">
    <citation type="journal article" date="2023" name="G3 (Bethesda)">
        <title>Whole genome assembly and annotation of the endangered Caribbean coral Acropora cervicornis.</title>
        <authorList>
            <person name="Selwyn J.D."/>
            <person name="Vollmer S.V."/>
        </authorList>
    </citation>
    <scope>NUCLEOTIDE SEQUENCE</scope>
    <source>
        <strain evidence="2">K2</strain>
    </source>
</reference>
<dbReference type="Proteomes" id="UP001249851">
    <property type="component" value="Unassembled WGS sequence"/>
</dbReference>
<dbReference type="PROSITE" id="PS51335">
    <property type="entry name" value="ELMO"/>
    <property type="match status" value="1"/>
</dbReference>
<name>A0AAD9UZY8_ACRCE</name>
<sequence>MKVETAYSTWYDFFPPEKSLRQSKTKELKELVDRAGVSIEDAVALIISVKKINRAQETGFSDSMTICLKQICGYTDLCCEVEKLRKEAYSSDNATHEEKLMQLWKLMMPNTEMKERISKQWGVIGFQGTDPQTDFRGMGVLALDNLLFFATEHTEAARKVLSHSHHPHFWFSYAIAGINITSLALQFLNEGILRNHFYNCKQDRPTVEDFHQVYCDEEPESVMQFGPVRDKFAEMMTGFLKDTDVVLELKYNSVMADEASIASISTLDAE</sequence>
<accession>A0AAD9UZY8</accession>
<proteinExistence type="predicted"/>
<dbReference type="InterPro" id="IPR006816">
    <property type="entry name" value="ELMO_dom"/>
</dbReference>
<keyword evidence="3" id="KW-1185">Reference proteome</keyword>
<evidence type="ECO:0000313" key="2">
    <source>
        <dbReference type="EMBL" id="KAK2556052.1"/>
    </source>
</evidence>